<dbReference type="InterPro" id="IPR050867">
    <property type="entry name" value="NiFe/NiFeSe_hydrgnase_LSU"/>
</dbReference>
<sequence>MSALAGPGAIRIGADVDTDGRVVSVFVNSSRPAGIARIFRGRGPQEVPQLAGQLFSLCGFSHGAAAQLAIAAARDEALSDAAQFSVTIGLAAEQAVESLRSLALGWPQAGESMDMAPAAAPLREAMSAARLVMAIAARGEAWAQRAELGAPVKAIEDGARSLGLRCEAPDAPERESFLAAVMAQAQADAFLRPHAPDALAAADDASVIECLRKGRDHFAASPTLPHRIVETGAFARHWRETESGGSAVAARLAARLIAIGEALDILRRALSRGEADMSGAAVLCPLGAEEGFAAVETARGRLYHWARLDDALRVRDYALLAPTEWNFHPAGPFAAALLGAPIGFGPEARLRIRRLAAVFDPCVAFQVELREPLHA</sequence>
<name>A0ABM8E6H7_9HYPH</name>
<dbReference type="EMBL" id="AP027142">
    <property type="protein sequence ID" value="BDV33576.1"/>
    <property type="molecule type" value="Genomic_DNA"/>
</dbReference>
<dbReference type="PANTHER" id="PTHR42958">
    <property type="entry name" value="HYDROGENASE-2 LARGE CHAIN"/>
    <property type="match status" value="1"/>
</dbReference>
<evidence type="ECO:0000313" key="1">
    <source>
        <dbReference type="EMBL" id="BDV33576.1"/>
    </source>
</evidence>
<dbReference type="SUPFAM" id="SSF56762">
    <property type="entry name" value="HydB/Nqo4-like"/>
    <property type="match status" value="1"/>
</dbReference>
<organism evidence="1 2">
    <name type="scientific">Methylocystis iwaonis</name>
    <dbReference type="NCBI Taxonomy" id="2885079"/>
    <lineage>
        <taxon>Bacteria</taxon>
        <taxon>Pseudomonadati</taxon>
        <taxon>Pseudomonadota</taxon>
        <taxon>Alphaproteobacteria</taxon>
        <taxon>Hyphomicrobiales</taxon>
        <taxon>Methylocystaceae</taxon>
        <taxon>Methylocystis</taxon>
    </lineage>
</organism>
<dbReference type="Pfam" id="PF00374">
    <property type="entry name" value="NiFeSe_Hases"/>
    <property type="match status" value="1"/>
</dbReference>
<accession>A0ABM8E6H7</accession>
<dbReference type="PANTHER" id="PTHR42958:SF4">
    <property type="entry name" value="HYDROGENASE EXPRESSION_FORMATION PROTEIN HUPK"/>
    <property type="match status" value="1"/>
</dbReference>
<dbReference type="InterPro" id="IPR001501">
    <property type="entry name" value="Ni-dep_hyd_lsu"/>
</dbReference>
<dbReference type="Gene3D" id="1.10.645.10">
    <property type="entry name" value="Cytochrome-c3 Hydrogenase, chain B"/>
    <property type="match status" value="2"/>
</dbReference>
<proteinExistence type="predicted"/>
<dbReference type="InterPro" id="IPR029014">
    <property type="entry name" value="NiFe-Hase_large"/>
</dbReference>
<dbReference type="Proteomes" id="UP001317629">
    <property type="component" value="Chromosome"/>
</dbReference>
<evidence type="ECO:0000313" key="2">
    <source>
        <dbReference type="Proteomes" id="UP001317629"/>
    </source>
</evidence>
<gene>
    <name evidence="1" type="primary">hupK</name>
    <name evidence="1" type="ORF">SS37A_11050</name>
</gene>
<reference evidence="1 2" key="1">
    <citation type="journal article" date="2023" name="Int. J. Syst. Evol. Microbiol.">
        <title>Methylocystis iwaonis sp. nov., a type II methane-oxidizing bacterium from surface soil of a rice paddy field in Japan, and emended description of the genus Methylocystis (ex Whittenbury et al. 1970) Bowman et al. 1993.</title>
        <authorList>
            <person name="Kaise H."/>
            <person name="Sawadogo J.B."/>
            <person name="Alam M.S."/>
            <person name="Ueno C."/>
            <person name="Dianou D."/>
            <person name="Shinjo R."/>
            <person name="Asakawa S."/>
        </authorList>
    </citation>
    <scope>NUCLEOTIDE SEQUENCE [LARGE SCALE GENOMIC DNA]</scope>
    <source>
        <strain evidence="1 2">SS37A-Re</strain>
    </source>
</reference>
<dbReference type="RefSeq" id="WP_281931064.1">
    <property type="nucleotide sequence ID" value="NZ_AP027142.1"/>
</dbReference>
<keyword evidence="2" id="KW-1185">Reference proteome</keyword>
<protein>
    <submittedName>
        <fullName evidence="1">Hydrogenase expression/formation protein HupK</fullName>
    </submittedName>
</protein>